<protein>
    <submittedName>
        <fullName evidence="1">Uncharacterized protein</fullName>
    </submittedName>
</protein>
<comment type="caution">
    <text evidence="1">The sequence shown here is derived from an EMBL/GenBank/DDBJ whole genome shotgun (WGS) entry which is preliminary data.</text>
</comment>
<dbReference type="EMBL" id="CM042888">
    <property type="protein sequence ID" value="KAI4326749.1"/>
    <property type="molecule type" value="Genomic_DNA"/>
</dbReference>
<keyword evidence="2" id="KW-1185">Reference proteome</keyword>
<evidence type="ECO:0000313" key="2">
    <source>
        <dbReference type="Proteomes" id="UP001057402"/>
    </source>
</evidence>
<organism evidence="1 2">
    <name type="scientific">Melastoma candidum</name>
    <dbReference type="NCBI Taxonomy" id="119954"/>
    <lineage>
        <taxon>Eukaryota</taxon>
        <taxon>Viridiplantae</taxon>
        <taxon>Streptophyta</taxon>
        <taxon>Embryophyta</taxon>
        <taxon>Tracheophyta</taxon>
        <taxon>Spermatophyta</taxon>
        <taxon>Magnoliopsida</taxon>
        <taxon>eudicotyledons</taxon>
        <taxon>Gunneridae</taxon>
        <taxon>Pentapetalae</taxon>
        <taxon>rosids</taxon>
        <taxon>malvids</taxon>
        <taxon>Myrtales</taxon>
        <taxon>Melastomataceae</taxon>
        <taxon>Melastomatoideae</taxon>
        <taxon>Melastomateae</taxon>
        <taxon>Melastoma</taxon>
    </lineage>
</organism>
<evidence type="ECO:0000313" key="1">
    <source>
        <dbReference type="EMBL" id="KAI4326749.1"/>
    </source>
</evidence>
<accession>A0ACB9MT83</accession>
<name>A0ACB9MT83_9MYRT</name>
<sequence length="617" mass="68151">MLIDQASSRRPPRLTPHSVALLLLLLPSLLLLSQATPSLNHSDHDALVQFQLGLRIETNTSASPCDFPGVVCERDPSLSVRDVKFQLRVTRLVFESRQLRGFLSSSIGRLSRLKELSLPDNYLVDQVPSRIADCLSLEIINLRNNRLSGELPGGLSSLVRLRMLDLSNNDFSGDLSFLNHLPNLDILNVDNNRFSGKVPPSSVRSARILRDVDFSANHFLKGYDLTKRNMLVRTPSNEAPAPVVDPPAAISRKVSGGHRLGDWLVGLLVGSIAGGLVGLLFSVILKLSTAAIKGGGKEPGPVIYSTIIQKVEDLAFLKEDDVVSSLEMIGKGGCGEVYKAELPGSDGKMIAIKKILYPSKDVSSLLEEDSKFYDKKMRQIRSEIKTVGEIRHRNLLPLLAHFPRPDCHYLIYEYMKNGSLQDLLTRVSKGDTELAWSCRLRIAIGVASGLEYLHTSHNPRIIHRDLKPANILLDEDMEPRIADFGLAKAMPRTGTHISMSGVAGSVGYIAPEYHQTLKFTAKCDIYSYGVMLGVLVAGKLPSDEFFQHTQEGGIVQWLRHVMSLGNPSEAIDRRLMGNGQEEQMLLVLKIACFCTLDDPKQRPSSKDVVSMLKQIKP</sequence>
<reference evidence="2" key="1">
    <citation type="journal article" date="2023" name="Front. Plant Sci.">
        <title>Chromosomal-level genome assembly of Melastoma candidum provides insights into trichome evolution.</title>
        <authorList>
            <person name="Zhong Y."/>
            <person name="Wu W."/>
            <person name="Sun C."/>
            <person name="Zou P."/>
            <person name="Liu Y."/>
            <person name="Dai S."/>
            <person name="Zhou R."/>
        </authorList>
    </citation>
    <scope>NUCLEOTIDE SEQUENCE [LARGE SCALE GENOMIC DNA]</scope>
</reference>
<dbReference type="Proteomes" id="UP001057402">
    <property type="component" value="Chromosome 9"/>
</dbReference>
<gene>
    <name evidence="1" type="ORF">MLD38_032028</name>
</gene>
<proteinExistence type="predicted"/>